<reference evidence="8 9" key="1">
    <citation type="submission" date="2009-01" db="EMBL/GenBank/DDBJ databases">
        <title>Complete sequence of Clostridium cellulolyticum H10.</title>
        <authorList>
            <consortium name="US DOE Joint Genome Institute"/>
            <person name="Lucas S."/>
            <person name="Copeland A."/>
            <person name="Lapidus A."/>
            <person name="Glavina del Rio T."/>
            <person name="Dalin E."/>
            <person name="Tice H."/>
            <person name="Bruce D."/>
            <person name="Goodwin L."/>
            <person name="Pitluck S."/>
            <person name="Chertkov O."/>
            <person name="Saunders E."/>
            <person name="Brettin T."/>
            <person name="Detter J.C."/>
            <person name="Han C."/>
            <person name="Larimer F."/>
            <person name="Land M."/>
            <person name="Hauser L."/>
            <person name="Kyrpides N."/>
            <person name="Ivanova N."/>
            <person name="Zhou J."/>
            <person name="Richardson P."/>
        </authorList>
    </citation>
    <scope>NUCLEOTIDE SEQUENCE [LARGE SCALE GENOMIC DNA]</scope>
    <source>
        <strain evidence="9">ATCC 35319 / DSM 5812 / JCM 6584 / H10</strain>
    </source>
</reference>
<dbReference type="GO" id="GO:0006935">
    <property type="term" value="P:chemotaxis"/>
    <property type="evidence" value="ECO:0007669"/>
    <property type="project" value="InterPro"/>
</dbReference>
<dbReference type="InterPro" id="IPR004089">
    <property type="entry name" value="MCPsignal_dom"/>
</dbReference>
<evidence type="ECO:0000313" key="8">
    <source>
        <dbReference type="EMBL" id="ACL74437.1"/>
    </source>
</evidence>
<dbReference type="GO" id="GO:0004888">
    <property type="term" value="F:transmembrane signaling receptor activity"/>
    <property type="evidence" value="ECO:0007669"/>
    <property type="project" value="InterPro"/>
</dbReference>
<dbReference type="PROSITE" id="PS50885">
    <property type="entry name" value="HAMP"/>
    <property type="match status" value="1"/>
</dbReference>
<name>B8I3W0_RUMCH</name>
<dbReference type="Proteomes" id="UP000001349">
    <property type="component" value="Chromosome"/>
</dbReference>
<dbReference type="EMBL" id="CP001348">
    <property type="protein sequence ID" value="ACL74437.1"/>
    <property type="molecule type" value="Genomic_DNA"/>
</dbReference>
<proteinExistence type="inferred from homology"/>
<evidence type="ECO:0000256" key="2">
    <source>
        <dbReference type="ARBA" id="ARBA00029447"/>
    </source>
</evidence>
<dbReference type="eggNOG" id="COG0840">
    <property type="taxonomic scope" value="Bacteria"/>
</dbReference>
<dbReference type="AlphaFoldDB" id="B8I3W0"/>
<dbReference type="InterPro" id="IPR004090">
    <property type="entry name" value="Chemotax_Me-accpt_rcpt"/>
</dbReference>
<evidence type="ECO:0000256" key="3">
    <source>
        <dbReference type="PROSITE-ProRule" id="PRU00284"/>
    </source>
</evidence>
<dbReference type="SMART" id="SM00283">
    <property type="entry name" value="MA"/>
    <property type="match status" value="1"/>
</dbReference>
<keyword evidence="9" id="KW-1185">Reference proteome</keyword>
<dbReference type="PRINTS" id="PR00260">
    <property type="entry name" value="CHEMTRNSDUCR"/>
</dbReference>
<gene>
    <name evidence="8" type="ordered locus">Ccel_0049</name>
</gene>
<evidence type="ECO:0000256" key="4">
    <source>
        <dbReference type="SAM" id="Coils"/>
    </source>
</evidence>
<keyword evidence="4" id="KW-0175">Coiled coil</keyword>
<dbReference type="InterPro" id="IPR024478">
    <property type="entry name" value="HlyB_4HB_MCP"/>
</dbReference>
<dbReference type="PROSITE" id="PS50111">
    <property type="entry name" value="CHEMOTAXIS_TRANSDUC_2"/>
    <property type="match status" value="1"/>
</dbReference>
<keyword evidence="5" id="KW-0812">Transmembrane</keyword>
<accession>B8I3W0</accession>
<dbReference type="GO" id="GO:0016020">
    <property type="term" value="C:membrane"/>
    <property type="evidence" value="ECO:0007669"/>
    <property type="project" value="InterPro"/>
</dbReference>
<keyword evidence="5" id="KW-1133">Transmembrane helix</keyword>
<dbReference type="Gene3D" id="1.10.287.950">
    <property type="entry name" value="Methyl-accepting chemotaxis protein"/>
    <property type="match status" value="1"/>
</dbReference>
<evidence type="ECO:0000256" key="1">
    <source>
        <dbReference type="ARBA" id="ARBA00023224"/>
    </source>
</evidence>
<dbReference type="OrthoDB" id="358716at2"/>
<dbReference type="InterPro" id="IPR003660">
    <property type="entry name" value="HAMP_dom"/>
</dbReference>
<dbReference type="GO" id="GO:0007165">
    <property type="term" value="P:signal transduction"/>
    <property type="evidence" value="ECO:0007669"/>
    <property type="project" value="UniProtKB-KW"/>
</dbReference>
<dbReference type="SUPFAM" id="SSF58104">
    <property type="entry name" value="Methyl-accepting chemotaxis protein (MCP) signaling domain"/>
    <property type="match status" value="1"/>
</dbReference>
<comment type="similarity">
    <text evidence="2">Belongs to the methyl-accepting chemotaxis (MCP) protein family.</text>
</comment>
<feature type="domain" description="HAMP" evidence="7">
    <location>
        <begin position="214"/>
        <end position="270"/>
    </location>
</feature>
<feature type="coiled-coil region" evidence="4">
    <location>
        <begin position="496"/>
        <end position="530"/>
    </location>
</feature>
<keyword evidence="5" id="KW-0472">Membrane</keyword>
<dbReference type="HOGENOM" id="CLU_000445_107_27_9"/>
<keyword evidence="1 3" id="KW-0807">Transducer</keyword>
<dbReference type="Pfam" id="PF00015">
    <property type="entry name" value="MCPsignal"/>
    <property type="match status" value="1"/>
</dbReference>
<protein>
    <submittedName>
        <fullName evidence="8">Methyl-accepting chemotaxis sensory transducer</fullName>
    </submittedName>
</protein>
<dbReference type="STRING" id="394503.Ccel_0049"/>
<dbReference type="KEGG" id="cce:Ccel_0049"/>
<dbReference type="PANTHER" id="PTHR32089:SF112">
    <property type="entry name" value="LYSOZYME-LIKE PROTEIN-RELATED"/>
    <property type="match status" value="1"/>
</dbReference>
<organism evidence="8 9">
    <name type="scientific">Ruminiclostridium cellulolyticum (strain ATCC 35319 / DSM 5812 / JCM 6584 / H10)</name>
    <name type="common">Clostridium cellulolyticum</name>
    <dbReference type="NCBI Taxonomy" id="394503"/>
    <lineage>
        <taxon>Bacteria</taxon>
        <taxon>Bacillati</taxon>
        <taxon>Bacillota</taxon>
        <taxon>Clostridia</taxon>
        <taxon>Eubacteriales</taxon>
        <taxon>Oscillospiraceae</taxon>
        <taxon>Ruminiclostridium</taxon>
    </lineage>
</organism>
<feature type="domain" description="Methyl-accepting transducer" evidence="6">
    <location>
        <begin position="289"/>
        <end position="539"/>
    </location>
</feature>
<evidence type="ECO:0000259" key="6">
    <source>
        <dbReference type="PROSITE" id="PS50111"/>
    </source>
</evidence>
<sequence precursor="true">MFKLMDNAKIRVKLVLLIFAMIIGMVLVGSMGWFQTRKAQRALDTMYNDNLNQVASLSNAGTALMTDFTNILRLIASDNTSYQMAVLSDIIEKEKNLDINIKKISTTNLGSDEDKIYASIKENITAWKEIKNKIIELSTSGNTQEASAIYSDNGDTLFRKLEASVTSLINANIKEASDVYAKSLESARQASLFLIILMIAVSMVCIIIGIVIARSITGPISTIVSIIRKTAGFDLVFDESYNSMINRKDEIGIIINSISDMRHSLNNTITELHNISGTMAANSEELTTSTAESTKSITQVTASLDEIAKGNANQSEVVSKTSEHITEIVEHISQANDATIENEKAVILSLEAVTEGYNAIVLTSEKVLESTSVSEEVNRSLEDLSKSVIKVGSITDVINSLASQTNLLSLNAAIEAARAGTAGKGFAVVADEVRKLAEESSNAAKEINSIVQAIIANNAMTADKMERAKELEAEQSSAVDTTKQAFDKIKISVEVIADKTKKVSEMLNTIDKASKEISSHTHDLSTLAEESAASSEEISASCQQQLSAMEIIAKASSDLSVMAQQLDGEINKFRL</sequence>
<feature type="transmembrane region" description="Helical" evidence="5">
    <location>
        <begin position="12"/>
        <end position="34"/>
    </location>
</feature>
<dbReference type="RefSeq" id="WP_012634504.1">
    <property type="nucleotide sequence ID" value="NC_011898.1"/>
</dbReference>
<feature type="transmembrane region" description="Helical" evidence="5">
    <location>
        <begin position="192"/>
        <end position="213"/>
    </location>
</feature>
<evidence type="ECO:0000313" key="9">
    <source>
        <dbReference type="Proteomes" id="UP000001349"/>
    </source>
</evidence>
<dbReference type="Pfam" id="PF12729">
    <property type="entry name" value="4HB_MCP_1"/>
    <property type="match status" value="1"/>
</dbReference>
<evidence type="ECO:0000259" key="7">
    <source>
        <dbReference type="PROSITE" id="PS50885"/>
    </source>
</evidence>
<dbReference type="PANTHER" id="PTHR32089">
    <property type="entry name" value="METHYL-ACCEPTING CHEMOTAXIS PROTEIN MCPB"/>
    <property type="match status" value="1"/>
</dbReference>
<evidence type="ECO:0000256" key="5">
    <source>
        <dbReference type="SAM" id="Phobius"/>
    </source>
</evidence>